<dbReference type="GO" id="GO:0043531">
    <property type="term" value="F:ADP binding"/>
    <property type="evidence" value="ECO:0007669"/>
    <property type="project" value="InterPro"/>
</dbReference>
<evidence type="ECO:0000313" key="11">
    <source>
        <dbReference type="Proteomes" id="UP001164929"/>
    </source>
</evidence>
<feature type="domain" description="NB-ARC" evidence="6">
    <location>
        <begin position="193"/>
        <end position="348"/>
    </location>
</feature>
<evidence type="ECO:0000256" key="5">
    <source>
        <dbReference type="ARBA" id="ARBA00022840"/>
    </source>
</evidence>
<sequence>MDGALVGGAFLSSFLNVLFDRMASPQVVAFFRGQKVNGSSLLQKLETAMTSLRVVLDDAEEKQITNRAVRDWLDQLKDAVYKADDFLDEIAYEALRGELEAEGQTFTSQLLSFINPLEIVGSREIEEKLKVLLQDLDPLVERMAALGLNNRNVENPSSHRTPTTSLVDGSGVYGRDDDREAILTLLLSEDANGESPGVVPIRGMGGVGKTTLAQLVYNHSRVQKRFDLKAWVCVSEDFSVLKLTNVILEAFGSKPASDNLDQLQLLLKDRLEGKRFLLVLDDVWNEDYAEWDKLLTPLKYGAQGMSKILVTTRNESVASVMRTVPTHHLKELKEDSCWSLFAKHAFRGENPTAHEELQEIGRAIARKCKGLPLAAVTLGGLLRTQRDVEEWEKILESNLWDLPKDNILPALRLSYLYLPPHLKQCFAYCAIFPKDYEFKKDELVLLWMAEGFLVHSKDDEMERAGAECFDDLLSRSFFQKSSASRSSFMMHDLMHDLATHVSGQFCFSSRLGENNSSKASRRTRHLSLVVDTEGVFSSTKLENIREAQLLRTFRPFSRYLRCPPEIYNEIFQSTLGRLRVLIMSACRDGANMLRSTSKLKHLRYLDLSQSDLVTLPEEVSALLNLQTLILDGCHRLASLPDLGNLKHLRHLNLQGTVIERLPESLERLINLRYLNISDTPLKEMPPHIGQLTKLQTLAFFLVGRQSETSIKELGNLRHLRGELHIRNLQNVVDARDAGEANLKGKKHLDKLRFTWDGDTHDPQHVTSTLEKLEPNRNVKNLRIYGYGGIRFPEWVGESSFSNIVSLKLSGCTNCISLPPLGQLASLEDLSIVDFDKVETVGSEFYGNCTAMKKPFESLKTLTFRRMPEWREWISDEGSREAFSLLDKLSITECSNLAKVLPRHHLPRVTSLVIRGCKQLATPLPRFPRLDYLNVSGFDSLESLPGETDQMGWSPSDLKEIHINGCASLKCVALDLLPKLKSLSISDCPDLESLCAHERPLNDLTSLHSLRIENCPKLVSFPKGGLPAPVLTHLKEIHINGCASLKCVALDLLPKLKSLSISDCPDLESLCAHERPLNDLTSLHSLRIENCPKLVSFPKGGLPAPVLTRLDLGHCSNLKQLPESMHSLLPSLIHLEIKGCSEVELCPEGGFPSTLQSLEISNCNKLIAGRMQWGLQTLPSLSDFTIGWDENVGSFPEEMLLPSSLTYLQIYSLKHLKSLPRLQHLTSLTSLRISDCPLIESMPEEGLPSSLSFLLIYNCPMLKSLPRLQHLTSLTSLFIWYCPLIESMPEEGLPSSLSTLVISYCSMLKSLPRLQHLTSLTQLEISDCPLIESMPEEGLPSSLSTLKIYSCRMLKSLPRLQHLTSLRQLSISHCPMMESMPEEGLPSSLSTLRIEDCPMLGESCEREKGKDWPKISHIPRIYISGAKK</sequence>
<evidence type="ECO:0000313" key="10">
    <source>
        <dbReference type="EMBL" id="KAJ7005099.1"/>
    </source>
</evidence>
<dbReference type="Proteomes" id="UP001164929">
    <property type="component" value="Chromosome 3"/>
</dbReference>
<proteinExistence type="predicted"/>
<dbReference type="Pfam" id="PF23559">
    <property type="entry name" value="WHD_DRP"/>
    <property type="match status" value="1"/>
</dbReference>
<dbReference type="SMART" id="SM00364">
    <property type="entry name" value="LRR_BAC"/>
    <property type="match status" value="4"/>
</dbReference>
<dbReference type="GO" id="GO:0005524">
    <property type="term" value="F:ATP binding"/>
    <property type="evidence" value="ECO:0007669"/>
    <property type="project" value="UniProtKB-KW"/>
</dbReference>
<dbReference type="Pfam" id="PF00931">
    <property type="entry name" value="NB-ARC"/>
    <property type="match status" value="1"/>
</dbReference>
<dbReference type="PANTHER" id="PTHR36766">
    <property type="entry name" value="PLANT BROAD-SPECTRUM MILDEW RESISTANCE PROTEIN RPW8"/>
    <property type="match status" value="1"/>
</dbReference>
<dbReference type="PANTHER" id="PTHR36766:SF40">
    <property type="entry name" value="DISEASE RESISTANCE PROTEIN RGA3"/>
    <property type="match status" value="1"/>
</dbReference>
<evidence type="ECO:0000256" key="1">
    <source>
        <dbReference type="ARBA" id="ARBA00022614"/>
    </source>
</evidence>
<keyword evidence="2" id="KW-0677">Repeat</keyword>
<keyword evidence="3" id="KW-0547">Nucleotide-binding</keyword>
<dbReference type="Gene3D" id="1.10.10.10">
    <property type="entry name" value="Winged helix-like DNA-binding domain superfamily/Winged helix DNA-binding domain"/>
    <property type="match status" value="1"/>
</dbReference>
<evidence type="ECO:0000256" key="2">
    <source>
        <dbReference type="ARBA" id="ARBA00022737"/>
    </source>
</evidence>
<dbReference type="SUPFAM" id="SSF52540">
    <property type="entry name" value="P-loop containing nucleoside triphosphate hydrolases"/>
    <property type="match status" value="1"/>
</dbReference>
<dbReference type="InterPro" id="IPR042197">
    <property type="entry name" value="Apaf_helical"/>
</dbReference>
<dbReference type="Gene3D" id="3.40.50.300">
    <property type="entry name" value="P-loop containing nucleotide triphosphate hydrolases"/>
    <property type="match status" value="1"/>
</dbReference>
<reference evidence="10" key="1">
    <citation type="journal article" date="2023" name="Mol. Ecol. Resour.">
        <title>Chromosome-level genome assembly of a triploid poplar Populus alba 'Berolinensis'.</title>
        <authorList>
            <person name="Chen S."/>
            <person name="Yu Y."/>
            <person name="Wang X."/>
            <person name="Wang S."/>
            <person name="Zhang T."/>
            <person name="Zhou Y."/>
            <person name="He R."/>
            <person name="Meng N."/>
            <person name="Wang Y."/>
            <person name="Liu W."/>
            <person name="Liu Z."/>
            <person name="Liu J."/>
            <person name="Guo Q."/>
            <person name="Huang H."/>
            <person name="Sederoff R.R."/>
            <person name="Wang G."/>
            <person name="Qu G."/>
            <person name="Chen S."/>
        </authorList>
    </citation>
    <scope>NUCLEOTIDE SEQUENCE</scope>
    <source>
        <strain evidence="10">SC-2020</strain>
    </source>
</reference>
<dbReference type="InterPro" id="IPR003591">
    <property type="entry name" value="Leu-rich_rpt_typical-subtyp"/>
</dbReference>
<feature type="domain" description="Disease resistance N-terminal" evidence="7">
    <location>
        <begin position="10"/>
        <end position="101"/>
    </location>
</feature>
<dbReference type="Pfam" id="PF25019">
    <property type="entry name" value="LRR_R13L1-DRL21"/>
    <property type="match status" value="1"/>
</dbReference>
<organism evidence="10 11">
    <name type="scientific">Populus alba x Populus x berolinensis</name>
    <dbReference type="NCBI Taxonomy" id="444605"/>
    <lineage>
        <taxon>Eukaryota</taxon>
        <taxon>Viridiplantae</taxon>
        <taxon>Streptophyta</taxon>
        <taxon>Embryophyta</taxon>
        <taxon>Tracheophyta</taxon>
        <taxon>Spermatophyta</taxon>
        <taxon>Magnoliopsida</taxon>
        <taxon>eudicotyledons</taxon>
        <taxon>Gunneridae</taxon>
        <taxon>Pentapetalae</taxon>
        <taxon>rosids</taxon>
        <taxon>fabids</taxon>
        <taxon>Malpighiales</taxon>
        <taxon>Salicaceae</taxon>
        <taxon>Saliceae</taxon>
        <taxon>Populus</taxon>
    </lineage>
</organism>
<dbReference type="InterPro" id="IPR041118">
    <property type="entry name" value="Rx_N"/>
</dbReference>
<dbReference type="InterPro" id="IPR027417">
    <property type="entry name" value="P-loop_NTPase"/>
</dbReference>
<dbReference type="InterPro" id="IPR036388">
    <property type="entry name" value="WH-like_DNA-bd_sf"/>
</dbReference>
<dbReference type="FunFam" id="1.10.10.10:FF:000322">
    <property type="entry name" value="Probable disease resistance protein At1g63360"/>
    <property type="match status" value="1"/>
</dbReference>
<accession>A0AAD6RA50</accession>
<dbReference type="InterPro" id="IPR002182">
    <property type="entry name" value="NB-ARC"/>
</dbReference>
<evidence type="ECO:0000259" key="6">
    <source>
        <dbReference type="Pfam" id="PF00931"/>
    </source>
</evidence>
<dbReference type="InterPro" id="IPR056789">
    <property type="entry name" value="LRR_R13L1-DRL21"/>
</dbReference>
<dbReference type="Gene3D" id="1.20.5.4130">
    <property type="match status" value="1"/>
</dbReference>
<dbReference type="GO" id="GO:0006952">
    <property type="term" value="P:defense response"/>
    <property type="evidence" value="ECO:0007669"/>
    <property type="project" value="UniProtKB-KW"/>
</dbReference>
<keyword evidence="1" id="KW-0433">Leucine-rich repeat</keyword>
<dbReference type="InterPro" id="IPR032675">
    <property type="entry name" value="LRR_dom_sf"/>
</dbReference>
<keyword evidence="4" id="KW-0611">Plant defense</keyword>
<protein>
    <submittedName>
        <fullName evidence="10">Disease resistance protein</fullName>
    </submittedName>
</protein>
<comment type="caution">
    <text evidence="10">The sequence shown here is derived from an EMBL/GenBank/DDBJ whole genome shotgun (WGS) entry which is preliminary data.</text>
</comment>
<dbReference type="Gene3D" id="3.80.10.10">
    <property type="entry name" value="Ribonuclease Inhibitor"/>
    <property type="match status" value="5"/>
</dbReference>
<dbReference type="Gene3D" id="1.10.8.430">
    <property type="entry name" value="Helical domain of apoptotic protease-activating factors"/>
    <property type="match status" value="1"/>
</dbReference>
<dbReference type="PRINTS" id="PR00364">
    <property type="entry name" value="DISEASERSIST"/>
</dbReference>
<evidence type="ECO:0000256" key="3">
    <source>
        <dbReference type="ARBA" id="ARBA00022741"/>
    </source>
</evidence>
<evidence type="ECO:0000259" key="7">
    <source>
        <dbReference type="Pfam" id="PF18052"/>
    </source>
</evidence>
<dbReference type="SMART" id="SM00369">
    <property type="entry name" value="LRR_TYP"/>
    <property type="match status" value="4"/>
</dbReference>
<dbReference type="SUPFAM" id="SSF52058">
    <property type="entry name" value="L domain-like"/>
    <property type="match status" value="2"/>
</dbReference>
<dbReference type="EMBL" id="JAQIZT010000003">
    <property type="protein sequence ID" value="KAJ7005099.1"/>
    <property type="molecule type" value="Genomic_DNA"/>
</dbReference>
<evidence type="ECO:0000256" key="4">
    <source>
        <dbReference type="ARBA" id="ARBA00022821"/>
    </source>
</evidence>
<dbReference type="InterPro" id="IPR058922">
    <property type="entry name" value="WHD_DRP"/>
</dbReference>
<feature type="domain" description="R13L1/DRL21-like LRR repeat region" evidence="9">
    <location>
        <begin position="710"/>
        <end position="833"/>
    </location>
</feature>
<feature type="domain" description="Disease resistance protein winged helix" evidence="8">
    <location>
        <begin position="431"/>
        <end position="498"/>
    </location>
</feature>
<dbReference type="GO" id="GO:0051707">
    <property type="term" value="P:response to other organism"/>
    <property type="evidence" value="ECO:0007669"/>
    <property type="project" value="UniProtKB-ARBA"/>
</dbReference>
<name>A0AAD6RA50_9ROSI</name>
<evidence type="ECO:0000259" key="8">
    <source>
        <dbReference type="Pfam" id="PF23559"/>
    </source>
</evidence>
<keyword evidence="5" id="KW-0067">ATP-binding</keyword>
<evidence type="ECO:0000259" key="9">
    <source>
        <dbReference type="Pfam" id="PF25019"/>
    </source>
</evidence>
<dbReference type="FunFam" id="3.40.50.300:FF:001091">
    <property type="entry name" value="Probable disease resistance protein At1g61300"/>
    <property type="match status" value="1"/>
</dbReference>
<keyword evidence="11" id="KW-1185">Reference proteome</keyword>
<dbReference type="Pfam" id="PF18052">
    <property type="entry name" value="Rx_N"/>
    <property type="match status" value="1"/>
</dbReference>
<gene>
    <name evidence="10" type="ORF">NC653_009809</name>
</gene>